<evidence type="ECO:0000313" key="3">
    <source>
        <dbReference type="Proteomes" id="UP000054282"/>
    </source>
</evidence>
<sequence length="49" mass="5922">MLKFEKIFLDNSDYESILKNKKVLNDDETKEKIQKQSRDGIYKKKKKTN</sequence>
<evidence type="ECO:0000313" key="2">
    <source>
        <dbReference type="EMBL" id="KOB89398.1"/>
    </source>
</evidence>
<feature type="compositionally biased region" description="Basic and acidic residues" evidence="1">
    <location>
        <begin position="28"/>
        <end position="42"/>
    </location>
</feature>
<proteinExistence type="predicted"/>
<accession>A0A0L7M9C7</accession>
<reference evidence="3" key="2">
    <citation type="submission" date="2006-09" db="EMBL/GenBank/DDBJ databases">
        <title>The genome sequence of Plasmodium falciparum Dd2.</title>
        <authorList>
            <consortium name="The Broad Institute Genome Sequencing Platform"/>
            <person name="Birren B."/>
            <person name="Lander E."/>
            <person name="Galagan J."/>
            <person name="Nusbaum C."/>
            <person name="Devon K."/>
            <person name="Henn M."/>
            <person name="Jaffe D."/>
            <person name="Butler J."/>
            <person name="Alvarez P."/>
            <person name="Gnerre S."/>
            <person name="Grabherr M."/>
            <person name="Kleber M."/>
            <person name="Mauceli E."/>
            <person name="Brockman W."/>
            <person name="MacCallum I.A."/>
            <person name="Rounsley S."/>
            <person name="Young S."/>
            <person name="LaButti K."/>
            <person name="Pushparaj V."/>
            <person name="DeCaprio D."/>
            <person name="Crawford M."/>
            <person name="Koehrsen M."/>
            <person name="Engels R."/>
            <person name="Montgomery P."/>
            <person name="Pearson M."/>
            <person name="Howarth C."/>
            <person name="Larson L."/>
            <person name="Luoma S."/>
            <person name="White J."/>
            <person name="Kodira C."/>
            <person name="Zeng Q."/>
            <person name="O'Leary S."/>
            <person name="Yandava C."/>
            <person name="Alvarado L."/>
            <person name="Wirth D."/>
            <person name="Volkman S."/>
            <person name="Hartl D."/>
        </authorList>
    </citation>
    <scope>NUCLEOTIDE SEQUENCE [LARGE SCALE GENOMIC DNA]</scope>
</reference>
<name>A0A0L7M9C7_PLAF4</name>
<dbReference type="KEGG" id="pfd:PFDG_04947"/>
<dbReference type="EMBL" id="GG702366">
    <property type="protein sequence ID" value="KOB89398.1"/>
    <property type="molecule type" value="Genomic_DNA"/>
</dbReference>
<reference evidence="3" key="1">
    <citation type="submission" date="2006-09" db="EMBL/GenBank/DDBJ databases">
        <title>Annotation of Plasmodium falciparum Dd2.</title>
        <authorList>
            <consortium name="The Broad Institute Genome Sequencing Platform"/>
            <person name="Volkman S.K."/>
            <person name="Neafsey D.E."/>
            <person name="Dash A.P."/>
            <person name="Chitnis C.E."/>
            <person name="Hartl D.L."/>
            <person name="Young S.K."/>
            <person name="Zeng Q."/>
            <person name="Koehrsen M."/>
            <person name="Alvarado L."/>
            <person name="Berlin A."/>
            <person name="Borenstein D."/>
            <person name="Chapman S.B."/>
            <person name="Chen Z."/>
            <person name="Engels R."/>
            <person name="Freedman E."/>
            <person name="Gellesch M."/>
            <person name="Goldberg J."/>
            <person name="Griggs A."/>
            <person name="Gujja S."/>
            <person name="Heilman E.R."/>
            <person name="Heiman D.I."/>
            <person name="Howarth C."/>
            <person name="Jen D."/>
            <person name="Larson L."/>
            <person name="Mehta T."/>
            <person name="Neiman D."/>
            <person name="Park D."/>
            <person name="Pearson M."/>
            <person name="Roberts A."/>
            <person name="Saif S."/>
            <person name="Shea T."/>
            <person name="Shenoy N."/>
            <person name="Sisk P."/>
            <person name="Stolte C."/>
            <person name="Sykes S."/>
            <person name="Walk T."/>
            <person name="White J."/>
            <person name="Yandava C."/>
            <person name="Haas B."/>
            <person name="Henn M.R."/>
            <person name="Nusbaum C."/>
            <person name="Birren B."/>
        </authorList>
    </citation>
    <scope>NUCLEOTIDE SEQUENCE [LARGE SCALE GENOMIC DNA]</scope>
</reference>
<dbReference type="Proteomes" id="UP000054282">
    <property type="component" value="Unassembled WGS sequence"/>
</dbReference>
<evidence type="ECO:0000256" key="1">
    <source>
        <dbReference type="SAM" id="MobiDB-lite"/>
    </source>
</evidence>
<organism evidence="2 3">
    <name type="scientific">Plasmodium falciparum (isolate Dd2)</name>
    <dbReference type="NCBI Taxonomy" id="57267"/>
    <lineage>
        <taxon>Eukaryota</taxon>
        <taxon>Sar</taxon>
        <taxon>Alveolata</taxon>
        <taxon>Apicomplexa</taxon>
        <taxon>Aconoidasida</taxon>
        <taxon>Haemosporida</taxon>
        <taxon>Plasmodiidae</taxon>
        <taxon>Plasmodium</taxon>
        <taxon>Plasmodium (Laverania)</taxon>
    </lineage>
</organism>
<gene>
    <name evidence="2" type="ORF">PFDG_04947</name>
</gene>
<protein>
    <submittedName>
        <fullName evidence="2">Uncharacterized protein</fullName>
    </submittedName>
</protein>
<feature type="region of interest" description="Disordered" evidence="1">
    <location>
        <begin position="28"/>
        <end position="49"/>
    </location>
</feature>
<dbReference type="AlphaFoldDB" id="A0A0L7M9C7"/>